<evidence type="ECO:0000256" key="8">
    <source>
        <dbReference type="RuleBase" id="RU000481"/>
    </source>
</evidence>
<evidence type="ECO:0000256" key="7">
    <source>
        <dbReference type="ARBA" id="ARBA00049185"/>
    </source>
</evidence>
<dbReference type="PANTHER" id="PTHR46383:SF1">
    <property type="entry name" value="ASPARTATE AMINOTRANSFERASE"/>
    <property type="match status" value="1"/>
</dbReference>
<dbReference type="InterPro" id="IPR015424">
    <property type="entry name" value="PyrdxlP-dep_Trfase"/>
</dbReference>
<dbReference type="GO" id="GO:0030170">
    <property type="term" value="F:pyridoxal phosphate binding"/>
    <property type="evidence" value="ECO:0007669"/>
    <property type="project" value="InterPro"/>
</dbReference>
<dbReference type="CDD" id="cd00609">
    <property type="entry name" value="AAT_like"/>
    <property type="match status" value="1"/>
</dbReference>
<dbReference type="InterPro" id="IPR015422">
    <property type="entry name" value="PyrdxlP-dep_Trfase_small"/>
</dbReference>
<sequence length="400" mass="42896">MIRTADRLKNVTLSASAAMTDKARELRAQGIAIVSLSSGEPDFPTPPHAVEAAHRAALDGDTKYPPLGGTPALKAAIQRKFKRDNALDYALDEILVANGGKQIIFNAIMATCNPGDEVVIPAPGWITYADIVNLAGARPVPVPCPENNRFKLRPEDLAAAITPRTRWVILNFPNNPTGAACTAAEMRALAEVIERHPDVLVLTDDIYEHLIYDDFAFCTMAQVAPQLKDRVLTVNGASKAYAMTGWRVGYCGGPRALIAPMSNVLLQATGGIATVSQAATVAVLDGPQDLLAKRAALYRERRDLVVRLLNEIPGIRCHTPEGAFYVFPNIADCLGRTTAGGRRIDSDTDFVTALLAEAHVAAVPGSAYGMSPYVRLSYATDTEALTEGCRRIGAFCRALS</sequence>
<evidence type="ECO:0000313" key="10">
    <source>
        <dbReference type="EMBL" id="KMO36245.1"/>
    </source>
</evidence>
<keyword evidence="11" id="KW-1185">Reference proteome</keyword>
<comment type="cofactor">
    <cofactor evidence="1 8">
        <name>pyridoxal 5'-phosphate</name>
        <dbReference type="ChEBI" id="CHEBI:597326"/>
    </cofactor>
</comment>
<evidence type="ECO:0000256" key="5">
    <source>
        <dbReference type="ARBA" id="ARBA00022679"/>
    </source>
</evidence>
<dbReference type="GO" id="GO:0006520">
    <property type="term" value="P:amino acid metabolic process"/>
    <property type="evidence" value="ECO:0007669"/>
    <property type="project" value="InterPro"/>
</dbReference>
<evidence type="ECO:0000256" key="3">
    <source>
        <dbReference type="ARBA" id="ARBA00011738"/>
    </source>
</evidence>
<comment type="catalytic activity">
    <reaction evidence="7">
        <text>L-aspartate + 2-oxoglutarate = oxaloacetate + L-glutamate</text>
        <dbReference type="Rhea" id="RHEA:21824"/>
        <dbReference type="ChEBI" id="CHEBI:16452"/>
        <dbReference type="ChEBI" id="CHEBI:16810"/>
        <dbReference type="ChEBI" id="CHEBI:29985"/>
        <dbReference type="ChEBI" id="CHEBI:29991"/>
        <dbReference type="EC" id="2.6.1.1"/>
    </reaction>
</comment>
<dbReference type="Proteomes" id="UP000035955">
    <property type="component" value="Unassembled WGS sequence"/>
</dbReference>
<comment type="similarity">
    <text evidence="2 8">Belongs to the class-I pyridoxal-phosphate-dependent aminotransferase family.</text>
</comment>
<evidence type="ECO:0000256" key="2">
    <source>
        <dbReference type="ARBA" id="ARBA00007441"/>
    </source>
</evidence>
<dbReference type="GO" id="GO:0004069">
    <property type="term" value="F:L-aspartate:2-oxoglutarate aminotransferase activity"/>
    <property type="evidence" value="ECO:0007669"/>
    <property type="project" value="UniProtKB-EC"/>
</dbReference>
<dbReference type="AlphaFoldDB" id="A0A0J6SM06"/>
<reference evidence="10 11" key="1">
    <citation type="submission" date="2015-03" db="EMBL/GenBank/DDBJ databases">
        <title>Genome sequencing of Methylobacterium variabile DSM 16961.</title>
        <authorList>
            <person name="Chaudhry V."/>
            <person name="Patil P.B."/>
        </authorList>
    </citation>
    <scope>NUCLEOTIDE SEQUENCE [LARGE SCALE GENOMIC DNA]</scope>
    <source>
        <strain evidence="10 11">DSM 16961</strain>
    </source>
</reference>
<dbReference type="Pfam" id="PF00155">
    <property type="entry name" value="Aminotran_1_2"/>
    <property type="match status" value="1"/>
</dbReference>
<gene>
    <name evidence="10" type="ORF">VQ02_15745</name>
</gene>
<dbReference type="EMBL" id="LABY01000102">
    <property type="protein sequence ID" value="KMO36245.1"/>
    <property type="molecule type" value="Genomic_DNA"/>
</dbReference>
<dbReference type="OrthoDB" id="9763453at2"/>
<protein>
    <recommendedName>
        <fullName evidence="8">Aminotransferase</fullName>
        <ecNumber evidence="8">2.6.1.-</ecNumber>
    </recommendedName>
</protein>
<name>A0A0J6SM06_9HYPH</name>
<evidence type="ECO:0000259" key="9">
    <source>
        <dbReference type="Pfam" id="PF00155"/>
    </source>
</evidence>
<comment type="subunit">
    <text evidence="3">Homodimer.</text>
</comment>
<dbReference type="InterPro" id="IPR050596">
    <property type="entry name" value="AspAT/PAT-like"/>
</dbReference>
<feature type="domain" description="Aminotransferase class I/classII large" evidence="9">
    <location>
        <begin position="33"/>
        <end position="392"/>
    </location>
</feature>
<dbReference type="Gene3D" id="3.90.1150.10">
    <property type="entry name" value="Aspartate Aminotransferase, domain 1"/>
    <property type="match status" value="1"/>
</dbReference>
<dbReference type="InterPro" id="IPR015421">
    <property type="entry name" value="PyrdxlP-dep_Trfase_major"/>
</dbReference>
<dbReference type="SUPFAM" id="SSF53383">
    <property type="entry name" value="PLP-dependent transferases"/>
    <property type="match status" value="1"/>
</dbReference>
<evidence type="ECO:0000256" key="4">
    <source>
        <dbReference type="ARBA" id="ARBA00022576"/>
    </source>
</evidence>
<evidence type="ECO:0000256" key="1">
    <source>
        <dbReference type="ARBA" id="ARBA00001933"/>
    </source>
</evidence>
<organism evidence="10 11">
    <name type="scientific">Methylobacterium variabile</name>
    <dbReference type="NCBI Taxonomy" id="298794"/>
    <lineage>
        <taxon>Bacteria</taxon>
        <taxon>Pseudomonadati</taxon>
        <taxon>Pseudomonadota</taxon>
        <taxon>Alphaproteobacteria</taxon>
        <taxon>Hyphomicrobiales</taxon>
        <taxon>Methylobacteriaceae</taxon>
        <taxon>Methylobacterium</taxon>
    </lineage>
</organism>
<comment type="caution">
    <text evidence="10">The sequence shown here is derived from an EMBL/GenBank/DDBJ whole genome shotgun (WGS) entry which is preliminary data.</text>
</comment>
<dbReference type="InterPro" id="IPR004839">
    <property type="entry name" value="Aminotransferase_I/II_large"/>
</dbReference>
<dbReference type="RefSeq" id="WP_048445141.1">
    <property type="nucleotide sequence ID" value="NZ_LABY01000102.1"/>
</dbReference>
<dbReference type="PROSITE" id="PS00105">
    <property type="entry name" value="AA_TRANSFER_CLASS_1"/>
    <property type="match status" value="1"/>
</dbReference>
<dbReference type="Gene3D" id="3.40.640.10">
    <property type="entry name" value="Type I PLP-dependent aspartate aminotransferase-like (Major domain)"/>
    <property type="match status" value="1"/>
</dbReference>
<keyword evidence="4 8" id="KW-0032">Aminotransferase</keyword>
<proteinExistence type="inferred from homology"/>
<accession>A0A0J6SM06</accession>
<evidence type="ECO:0000313" key="11">
    <source>
        <dbReference type="Proteomes" id="UP000035955"/>
    </source>
</evidence>
<dbReference type="PANTHER" id="PTHR46383">
    <property type="entry name" value="ASPARTATE AMINOTRANSFERASE"/>
    <property type="match status" value="1"/>
</dbReference>
<keyword evidence="6" id="KW-0663">Pyridoxal phosphate</keyword>
<dbReference type="InterPro" id="IPR004838">
    <property type="entry name" value="NHTrfase_class1_PyrdxlP-BS"/>
</dbReference>
<dbReference type="EC" id="2.6.1.-" evidence="8"/>
<evidence type="ECO:0000256" key="6">
    <source>
        <dbReference type="ARBA" id="ARBA00022898"/>
    </source>
</evidence>
<keyword evidence="5 8" id="KW-0808">Transferase</keyword>
<dbReference type="PATRIC" id="fig|298794.3.peg.147"/>
<dbReference type="FunFam" id="3.40.640.10:FF:000033">
    <property type="entry name" value="Aspartate aminotransferase"/>
    <property type="match status" value="1"/>
</dbReference>